<proteinExistence type="predicted"/>
<dbReference type="Proteomes" id="UP000284557">
    <property type="component" value="Unassembled WGS sequence"/>
</dbReference>
<dbReference type="AlphaFoldDB" id="A0ABD7HLT1"/>
<dbReference type="EMBL" id="QXBN01000012">
    <property type="protein sequence ID" value="RIT36735.1"/>
    <property type="molecule type" value="Genomic_DNA"/>
</dbReference>
<feature type="compositionally biased region" description="Basic and acidic residues" evidence="1">
    <location>
        <begin position="631"/>
        <end position="649"/>
    </location>
</feature>
<gene>
    <name evidence="2" type="ORF">D2E76_15860</name>
</gene>
<evidence type="ECO:0000313" key="2">
    <source>
        <dbReference type="EMBL" id="RIT36735.1"/>
    </source>
</evidence>
<name>A0ABD7HLT1_9MYCO</name>
<evidence type="ECO:0000313" key="3">
    <source>
        <dbReference type="Proteomes" id="UP000284557"/>
    </source>
</evidence>
<sequence length="649" mass="70989">MTAAPISHTQLQTNLDLITECRNAFTVNTRDEVAATASWRTFSTLMAARRSMRLWCPEAGKFKGVSRLMSSIPEVAAAVSIYTKAGRTRLLVFDLDAGEHGTAAVDADFCRIVGWLNEIGARWVADLSASGGVHILVPLEAALTVEDVRPLMYALAARCPTLDKTPMLNTSTGAISVPGSRCREGGFRVLIGGRGESSAAFYERNPPEVFAQLTAMVVVSAAAGGYFGADHDASAPAAALPGYLIRRDPLPAAVLNFAVHGTMPEDKRWDSRSEARISVLLHAMWRGASLTDVRRRMSPGQPWQGLASAYTFRKRGSRMVTRSDADKLLRRDWAAAHRWHQQRSRYLQTVTHKKEHSPPPPAPVAVRHWLAHAIRWCDTRFRSSLLRWSVAAVLQALAVSITQSRPSEGAALQVAFGGRSLSLAAGLLSESTVWAVLRLLRDLEGAPIQLVAKGTGKAADTYELVTGDVVDPAPDAPGRPAVDGVHTAWSVLGWQHRRVYEVATEQDLRTVAEIAAAARVSASSAYDSIAALCRVGLLHRGRGWVAVGATTLDDIAARHGLERTRRTRITLYRKARERWKKWLEERPIKAALAVVRHAMSRGGHVLVDLVLTDTEYEDYLTAVMRNEPPPDDDHVFDGRASKERLDIAA</sequence>
<dbReference type="RefSeq" id="WP_119596392.1">
    <property type="nucleotide sequence ID" value="NZ_QXBN01000012.1"/>
</dbReference>
<accession>A0ABD7HLT1</accession>
<organism evidence="2 3">
    <name type="scientific">Mycobacteroides abscessus</name>
    <dbReference type="NCBI Taxonomy" id="36809"/>
    <lineage>
        <taxon>Bacteria</taxon>
        <taxon>Bacillati</taxon>
        <taxon>Actinomycetota</taxon>
        <taxon>Actinomycetes</taxon>
        <taxon>Mycobacteriales</taxon>
        <taxon>Mycobacteriaceae</taxon>
        <taxon>Mycobacteroides</taxon>
    </lineage>
</organism>
<reference evidence="2 3" key="1">
    <citation type="submission" date="2018-08" db="EMBL/GenBank/DDBJ databases">
        <title>Linezolid Resistance in Mycobacterium abscessus: MIC Distribution and Comprehensive Investigation of Resistance Mechanisms.</title>
        <authorList>
            <person name="Ye M."/>
            <person name="Xu L."/>
            <person name="Zou Y."/>
            <person name="Li B."/>
            <person name="Guo Q."/>
            <person name="Zhang Y."/>
            <person name="Zhan M."/>
            <person name="Xu B."/>
            <person name="Yu F."/>
            <person name="Zhang Z."/>
            <person name="Chu H."/>
        </authorList>
    </citation>
    <scope>NUCLEOTIDE SEQUENCE [LARGE SCALE GENOMIC DNA]</scope>
    <source>
        <strain evidence="2 3">G143</strain>
    </source>
</reference>
<evidence type="ECO:0000256" key="1">
    <source>
        <dbReference type="SAM" id="MobiDB-lite"/>
    </source>
</evidence>
<comment type="caution">
    <text evidence="2">The sequence shown here is derived from an EMBL/GenBank/DDBJ whole genome shotgun (WGS) entry which is preliminary data.</text>
</comment>
<feature type="region of interest" description="Disordered" evidence="1">
    <location>
        <begin position="626"/>
        <end position="649"/>
    </location>
</feature>
<protein>
    <submittedName>
        <fullName evidence="2">Uncharacterized protein</fullName>
    </submittedName>
</protein>
<dbReference type="Gene3D" id="3.90.920.10">
    <property type="entry name" value="DNA primase, PRIM domain"/>
    <property type="match status" value="1"/>
</dbReference>